<comment type="function">
    <text evidence="9">Catalyzes the pyruvoyl-dependent decarboxylation of aspartate to produce beta-alanine.</text>
</comment>
<evidence type="ECO:0000256" key="1">
    <source>
        <dbReference type="ARBA" id="ARBA00022490"/>
    </source>
</evidence>
<evidence type="ECO:0000313" key="11">
    <source>
        <dbReference type="Proteomes" id="UP000078599"/>
    </source>
</evidence>
<comment type="PTM">
    <text evidence="9">Is synthesized initially as an inactive proenzyme, which is activated by self-cleavage at a specific serine bond to produce a beta-subunit with a hydroxyl group at its C-terminus and an alpha-subunit with a pyruvoyl group at its N-terminus.</text>
</comment>
<accession>A0ABP1Z0K1</accession>
<keyword evidence="1 9" id="KW-0963">Cytoplasm</keyword>
<dbReference type="NCBIfam" id="TIGR00223">
    <property type="entry name" value="panD"/>
    <property type="match status" value="1"/>
</dbReference>
<evidence type="ECO:0000256" key="4">
    <source>
        <dbReference type="ARBA" id="ARBA00022813"/>
    </source>
</evidence>
<gene>
    <name evidence="9 10" type="primary">panD</name>
    <name evidence="10" type="ORF">THICB1_120143</name>
</gene>
<dbReference type="Proteomes" id="UP000078599">
    <property type="component" value="Unassembled WGS sequence"/>
</dbReference>
<dbReference type="SUPFAM" id="SSF50692">
    <property type="entry name" value="ADC-like"/>
    <property type="match status" value="1"/>
</dbReference>
<dbReference type="PIRSF" id="PIRSF006246">
    <property type="entry name" value="Asp_decarbox"/>
    <property type="match status" value="1"/>
</dbReference>
<proteinExistence type="inferred from homology"/>
<protein>
    <recommendedName>
        <fullName evidence="9">Aspartate 1-decarboxylase</fullName>
        <ecNumber evidence="9">4.1.1.11</ecNumber>
    </recommendedName>
    <alternativeName>
        <fullName evidence="9">Aspartate alpha-decarboxylase</fullName>
    </alternativeName>
    <component>
        <recommendedName>
            <fullName evidence="9">Aspartate 1-decarboxylase beta chain</fullName>
        </recommendedName>
    </component>
    <component>
        <recommendedName>
            <fullName evidence="9">Aspartate 1-decarboxylase alpha chain</fullName>
        </recommendedName>
    </component>
</protein>
<reference evidence="10 11" key="1">
    <citation type="submission" date="2015-03" db="EMBL/GenBank/DDBJ databases">
        <authorList>
            <person name="Regsiter A."/>
            <person name="william w."/>
        </authorList>
    </citation>
    <scope>NUCLEOTIDE SEQUENCE [LARGE SCALE GENOMIC DNA]</scope>
    <source>
        <strain evidence="10 11">CB1</strain>
    </source>
</reference>
<keyword evidence="2 9" id="KW-0566">Pantothenate biosynthesis</keyword>
<feature type="active site" description="Proton donor" evidence="9">
    <location>
        <position position="68"/>
    </location>
</feature>
<comment type="pathway">
    <text evidence="9">Cofactor biosynthesis; (R)-pantothenate biosynthesis; beta-alanine from L-aspartate: step 1/1.</text>
</comment>
<comment type="similarity">
    <text evidence="9">Belongs to the PanD family.</text>
</comment>
<evidence type="ECO:0000256" key="8">
    <source>
        <dbReference type="ARBA" id="ARBA00023317"/>
    </source>
</evidence>
<dbReference type="HAMAP" id="MF_00446">
    <property type="entry name" value="PanD"/>
    <property type="match status" value="1"/>
</dbReference>
<dbReference type="EC" id="4.1.1.11" evidence="9"/>
<organism evidence="10 11">
    <name type="scientific">Thiomonas arsenitoxydans (strain DSM 22701 / CIP 110005 / 3As)</name>
    <dbReference type="NCBI Taxonomy" id="426114"/>
    <lineage>
        <taxon>Bacteria</taxon>
        <taxon>Pseudomonadati</taxon>
        <taxon>Pseudomonadota</taxon>
        <taxon>Betaproteobacteria</taxon>
        <taxon>Burkholderiales</taxon>
        <taxon>Thiomonas</taxon>
    </lineage>
</organism>
<feature type="binding site" evidence="9">
    <location>
        <position position="67"/>
    </location>
    <ligand>
        <name>substrate</name>
    </ligand>
</feature>
<comment type="cofactor">
    <cofactor evidence="9">
        <name>pyruvate</name>
        <dbReference type="ChEBI" id="CHEBI:15361"/>
    </cofactor>
    <text evidence="9">Binds 1 pyruvoyl group covalently per subunit.</text>
</comment>
<dbReference type="GO" id="GO:0004068">
    <property type="term" value="F:aspartate 1-decarboxylase activity"/>
    <property type="evidence" value="ECO:0007669"/>
    <property type="project" value="UniProtKB-EC"/>
</dbReference>
<keyword evidence="7 9" id="KW-0704">Schiff base</keyword>
<feature type="active site" description="Schiff-base intermediate with substrate; via pyruvic acid" evidence="9">
    <location>
        <position position="35"/>
    </location>
</feature>
<comment type="caution">
    <text evidence="10">The sequence shown here is derived from an EMBL/GenBank/DDBJ whole genome shotgun (WGS) entry which is preliminary data.</text>
</comment>
<keyword evidence="4 9" id="KW-0068">Autocatalytic cleavage</keyword>
<evidence type="ECO:0000256" key="7">
    <source>
        <dbReference type="ARBA" id="ARBA00023270"/>
    </source>
</evidence>
<evidence type="ECO:0000313" key="10">
    <source>
        <dbReference type="EMBL" id="CQR29718.1"/>
    </source>
</evidence>
<name>A0ABP1Z0K1_THIA3</name>
<dbReference type="PANTHER" id="PTHR21012">
    <property type="entry name" value="ASPARTATE 1-DECARBOXYLASE"/>
    <property type="match status" value="1"/>
</dbReference>
<dbReference type="CDD" id="cd06919">
    <property type="entry name" value="Asp_decarbox"/>
    <property type="match status" value="1"/>
</dbReference>
<keyword evidence="3 9" id="KW-0210">Decarboxylase</keyword>
<comment type="catalytic activity">
    <reaction evidence="9">
        <text>L-aspartate + H(+) = beta-alanine + CO2</text>
        <dbReference type="Rhea" id="RHEA:19497"/>
        <dbReference type="ChEBI" id="CHEBI:15378"/>
        <dbReference type="ChEBI" id="CHEBI:16526"/>
        <dbReference type="ChEBI" id="CHEBI:29991"/>
        <dbReference type="ChEBI" id="CHEBI:57966"/>
        <dbReference type="EC" id="4.1.1.11"/>
    </reaction>
</comment>
<keyword evidence="8 9" id="KW-0670">Pyruvate</keyword>
<dbReference type="PANTHER" id="PTHR21012:SF0">
    <property type="entry name" value="ASPARTATE 1-DECARBOXYLASE"/>
    <property type="match status" value="1"/>
</dbReference>
<comment type="subunit">
    <text evidence="9">Heterooctamer of four alpha and four beta subunits.</text>
</comment>
<evidence type="ECO:0000256" key="3">
    <source>
        <dbReference type="ARBA" id="ARBA00022793"/>
    </source>
</evidence>
<evidence type="ECO:0000256" key="6">
    <source>
        <dbReference type="ARBA" id="ARBA00023239"/>
    </source>
</evidence>
<evidence type="ECO:0000256" key="9">
    <source>
        <dbReference type="HAMAP-Rule" id="MF_00446"/>
    </source>
</evidence>
<comment type="subcellular location">
    <subcellularLocation>
        <location evidence="9">Cytoplasm</location>
    </subcellularLocation>
</comment>
<feature type="chain" id="PRO_5044918113" description="Aspartate 1-decarboxylase beta chain" evidence="9">
    <location>
        <begin position="1"/>
        <end position="34"/>
    </location>
</feature>
<dbReference type="InterPro" id="IPR003190">
    <property type="entry name" value="Asp_decarbox"/>
</dbReference>
<dbReference type="Pfam" id="PF02261">
    <property type="entry name" value="Asp_decarbox"/>
    <property type="match status" value="1"/>
</dbReference>
<feature type="binding site" evidence="9">
    <location>
        <begin position="83"/>
        <end position="85"/>
    </location>
    <ligand>
        <name>substrate</name>
    </ligand>
</feature>
<keyword evidence="11" id="KW-1185">Reference proteome</keyword>
<dbReference type="EMBL" id="CTRI01000004">
    <property type="protein sequence ID" value="CQR29718.1"/>
    <property type="molecule type" value="Genomic_DNA"/>
</dbReference>
<feature type="chain" id="PRO_5044918112" description="Aspartate 1-decarboxylase alpha chain" evidence="9">
    <location>
        <begin position="35"/>
        <end position="129"/>
    </location>
</feature>
<evidence type="ECO:0000256" key="5">
    <source>
        <dbReference type="ARBA" id="ARBA00023145"/>
    </source>
</evidence>
<evidence type="ECO:0000256" key="2">
    <source>
        <dbReference type="ARBA" id="ARBA00022655"/>
    </source>
</evidence>
<dbReference type="Gene3D" id="2.40.40.20">
    <property type="match status" value="1"/>
</dbReference>
<keyword evidence="6 9" id="KW-0456">Lyase</keyword>
<sequence length="129" mass="13646">MPDTTSSNSAPARVMLRAKIHRATLTGADLHYEGSCGIDQALLDACDIIAGEQIEIYNVTNGARLSTYAIAEPKGSGNITLNGSAARHAAIGDLLIICTYSPMADTTARKFRPRIALLDARNGIASMKV</sequence>
<feature type="modified residue" description="Pyruvic acid (Ser)" evidence="9">
    <location>
        <position position="35"/>
    </location>
</feature>
<dbReference type="InterPro" id="IPR009010">
    <property type="entry name" value="Asp_de-COase-like_dom_sf"/>
</dbReference>
<keyword evidence="5 9" id="KW-0865">Zymogen</keyword>